<dbReference type="SUPFAM" id="SSF52172">
    <property type="entry name" value="CheY-like"/>
    <property type="match status" value="2"/>
</dbReference>
<protein>
    <submittedName>
        <fullName evidence="4">Response regulator</fullName>
    </submittedName>
</protein>
<feature type="modified residue" description="4-aspartylphosphate" evidence="2">
    <location>
        <position position="167"/>
    </location>
</feature>
<dbReference type="PANTHER" id="PTHR44591:SF23">
    <property type="entry name" value="CHEY SUBFAMILY"/>
    <property type="match status" value="1"/>
</dbReference>
<gene>
    <name evidence="4" type="ORF">GF068_14120</name>
</gene>
<dbReference type="Proteomes" id="UP000440224">
    <property type="component" value="Unassembled WGS sequence"/>
</dbReference>
<proteinExistence type="predicted"/>
<keyword evidence="1 2" id="KW-0597">Phosphoprotein</keyword>
<dbReference type="RefSeq" id="WP_153819932.1">
    <property type="nucleotide sequence ID" value="NZ_WJIE01000004.1"/>
</dbReference>
<dbReference type="OrthoDB" id="9778432at2"/>
<evidence type="ECO:0000259" key="3">
    <source>
        <dbReference type="PROSITE" id="PS50110"/>
    </source>
</evidence>
<sequence length="243" mass="26581">MAKLLIVDDDDETRVWMASALSDVGHEVHTSPSGRDALRGLSAWTPDLVLVDVLMPEMDGFALNRILRSRGIPTVFVTVVKREAEAILHGVSGYVEKPVTASELRAVVERVLGGATGGAILLVEDDAFLRHMYRSVLSPRFEVLEAENGHEALLTLAAQKVALVITDIHMPVMNGVELVRAIRSDPAIRDLPVVVQSCDTSSVRSPVWSGLHVSRVMRKEDFIGWLIGQIEEQLSSSLRVESA</sequence>
<evidence type="ECO:0000313" key="4">
    <source>
        <dbReference type="EMBL" id="MRG93059.1"/>
    </source>
</evidence>
<name>A0A6N7PMB4_9BACT</name>
<dbReference type="Pfam" id="PF00072">
    <property type="entry name" value="Response_reg"/>
    <property type="match status" value="2"/>
</dbReference>
<dbReference type="InterPro" id="IPR050595">
    <property type="entry name" value="Bact_response_regulator"/>
</dbReference>
<dbReference type="CDD" id="cd00156">
    <property type="entry name" value="REC"/>
    <property type="match status" value="2"/>
</dbReference>
<organism evidence="4 5">
    <name type="scientific">Polyangium spumosum</name>
    <dbReference type="NCBI Taxonomy" id="889282"/>
    <lineage>
        <taxon>Bacteria</taxon>
        <taxon>Pseudomonadati</taxon>
        <taxon>Myxococcota</taxon>
        <taxon>Polyangia</taxon>
        <taxon>Polyangiales</taxon>
        <taxon>Polyangiaceae</taxon>
        <taxon>Polyangium</taxon>
    </lineage>
</organism>
<dbReference type="SMART" id="SM00448">
    <property type="entry name" value="REC"/>
    <property type="match status" value="2"/>
</dbReference>
<dbReference type="AlphaFoldDB" id="A0A6N7PMB4"/>
<dbReference type="InterPro" id="IPR011006">
    <property type="entry name" value="CheY-like_superfamily"/>
</dbReference>
<evidence type="ECO:0000313" key="5">
    <source>
        <dbReference type="Proteomes" id="UP000440224"/>
    </source>
</evidence>
<accession>A0A6N7PMB4</accession>
<dbReference type="PANTHER" id="PTHR44591">
    <property type="entry name" value="STRESS RESPONSE REGULATOR PROTEIN 1"/>
    <property type="match status" value="1"/>
</dbReference>
<dbReference type="InterPro" id="IPR001789">
    <property type="entry name" value="Sig_transdc_resp-reg_receiver"/>
</dbReference>
<feature type="domain" description="Response regulatory" evidence="3">
    <location>
        <begin position="119"/>
        <end position="243"/>
    </location>
</feature>
<feature type="modified residue" description="4-aspartylphosphate" evidence="2">
    <location>
        <position position="52"/>
    </location>
</feature>
<dbReference type="EMBL" id="WJIE01000004">
    <property type="protein sequence ID" value="MRG93059.1"/>
    <property type="molecule type" value="Genomic_DNA"/>
</dbReference>
<feature type="domain" description="Response regulatory" evidence="3">
    <location>
        <begin position="3"/>
        <end position="112"/>
    </location>
</feature>
<comment type="caution">
    <text evidence="4">The sequence shown here is derived from an EMBL/GenBank/DDBJ whole genome shotgun (WGS) entry which is preliminary data.</text>
</comment>
<evidence type="ECO:0000256" key="1">
    <source>
        <dbReference type="ARBA" id="ARBA00022553"/>
    </source>
</evidence>
<keyword evidence="5" id="KW-1185">Reference proteome</keyword>
<reference evidence="4 5" key="1">
    <citation type="submission" date="2019-10" db="EMBL/GenBank/DDBJ databases">
        <title>A soil myxobacterium in the family Polyangiaceae.</title>
        <authorList>
            <person name="Li Y."/>
            <person name="Wang J."/>
        </authorList>
    </citation>
    <scope>NUCLEOTIDE SEQUENCE [LARGE SCALE GENOMIC DNA]</scope>
    <source>
        <strain evidence="4 5">DSM 14734</strain>
    </source>
</reference>
<dbReference type="PROSITE" id="PS50110">
    <property type="entry name" value="RESPONSE_REGULATORY"/>
    <property type="match status" value="2"/>
</dbReference>
<dbReference type="Gene3D" id="3.40.50.2300">
    <property type="match status" value="2"/>
</dbReference>
<dbReference type="GO" id="GO:0000160">
    <property type="term" value="P:phosphorelay signal transduction system"/>
    <property type="evidence" value="ECO:0007669"/>
    <property type="project" value="InterPro"/>
</dbReference>
<evidence type="ECO:0000256" key="2">
    <source>
        <dbReference type="PROSITE-ProRule" id="PRU00169"/>
    </source>
</evidence>